<dbReference type="GO" id="GO:0008270">
    <property type="term" value="F:zinc ion binding"/>
    <property type="evidence" value="ECO:0007669"/>
    <property type="project" value="UniProtKB-KW"/>
</dbReference>
<name>A0ABD3C936_9LAMI</name>
<dbReference type="Proteomes" id="UP001632038">
    <property type="component" value="Unassembled WGS sequence"/>
</dbReference>
<dbReference type="CDD" id="cd22582">
    <property type="entry name" value="BRcat_RBR_unk"/>
    <property type="match status" value="1"/>
</dbReference>
<keyword evidence="9 12" id="KW-0863">Zinc-finger</keyword>
<dbReference type="Gene3D" id="1.20.120.1750">
    <property type="match status" value="1"/>
</dbReference>
<dbReference type="FunFam" id="3.30.40.10:FF:000230">
    <property type="entry name" value="RBR-type E3 ubiquitin transferase"/>
    <property type="match status" value="1"/>
</dbReference>
<dbReference type="PROSITE" id="PS00518">
    <property type="entry name" value="ZF_RING_1"/>
    <property type="match status" value="1"/>
</dbReference>
<comment type="caution">
    <text evidence="15">The sequence shown here is derived from an EMBL/GenBank/DDBJ whole genome shotgun (WGS) entry which is preliminary data.</text>
</comment>
<reference evidence="16" key="1">
    <citation type="journal article" date="2024" name="IScience">
        <title>Strigolactones Initiate the Formation of Haustorium-like Structures in Castilleja.</title>
        <authorList>
            <person name="Buerger M."/>
            <person name="Peterson D."/>
            <person name="Chory J."/>
        </authorList>
    </citation>
    <scope>NUCLEOTIDE SEQUENCE [LARGE SCALE GENOMIC DNA]</scope>
</reference>
<dbReference type="GO" id="GO:0061630">
    <property type="term" value="F:ubiquitin protein ligase activity"/>
    <property type="evidence" value="ECO:0007669"/>
    <property type="project" value="UniProtKB-EC"/>
</dbReference>
<dbReference type="InterPro" id="IPR017907">
    <property type="entry name" value="Znf_RING_CS"/>
</dbReference>
<dbReference type="EMBL" id="JAVIJP010000052">
    <property type="protein sequence ID" value="KAL3625262.1"/>
    <property type="molecule type" value="Genomic_DNA"/>
</dbReference>
<protein>
    <recommendedName>
        <fullName evidence="5">RBR-type E3 ubiquitin transferase</fullName>
        <ecNumber evidence="5">2.3.2.31</ecNumber>
    </recommendedName>
</protein>
<dbReference type="InterPro" id="IPR001841">
    <property type="entry name" value="Znf_RING"/>
</dbReference>
<dbReference type="CDD" id="cd22584">
    <property type="entry name" value="Rcat_RBR_unk"/>
    <property type="match status" value="1"/>
</dbReference>
<evidence type="ECO:0000256" key="10">
    <source>
        <dbReference type="ARBA" id="ARBA00022786"/>
    </source>
</evidence>
<accession>A0ABD3C936</accession>
<dbReference type="InterPro" id="IPR031127">
    <property type="entry name" value="E3_UB_ligase_RBR"/>
</dbReference>
<dbReference type="InterPro" id="IPR002867">
    <property type="entry name" value="IBR_dom"/>
</dbReference>
<evidence type="ECO:0000256" key="4">
    <source>
        <dbReference type="ARBA" id="ARBA00005884"/>
    </source>
</evidence>
<evidence type="ECO:0000259" key="14">
    <source>
        <dbReference type="PROSITE" id="PS51873"/>
    </source>
</evidence>
<evidence type="ECO:0000256" key="3">
    <source>
        <dbReference type="ARBA" id="ARBA00003976"/>
    </source>
</evidence>
<keyword evidence="7" id="KW-0479">Metal-binding</keyword>
<dbReference type="Pfam" id="PF00097">
    <property type="entry name" value="zf-C3HC4"/>
    <property type="match status" value="1"/>
</dbReference>
<keyword evidence="10" id="KW-0833">Ubl conjugation pathway</keyword>
<sequence>MALGIVNLDDDDDEVSVIYSTPPSSVKKGTTKSDAISVEDYHPLKLKRVINLTQNPYSNDDDVQLLYTFPKTRKRFFKGECSNSKSDEKLESLNVPLTFMCEICADEKPKNENFRILGCSHSYCSDCVEKYVASKLQDNIVSIKCPVSGCKGLLEPQHCISILPKQVFDRWSDALCEAVILATEKFYCPFKDCSALLVDEKNGVNEVIAESECPECNRLFCAQCKVPWHSGINCAEFQKLNKDERSREDILLINLAKNKKWMRCPQCNIFVEKITGCFFITCRCRYNFCYYCGLANVDHGRHVCNQQITR</sequence>
<evidence type="ECO:0000256" key="9">
    <source>
        <dbReference type="ARBA" id="ARBA00022771"/>
    </source>
</evidence>
<dbReference type="PANTHER" id="PTHR11685">
    <property type="entry name" value="RBR FAMILY RING FINGER AND IBR DOMAIN-CONTAINING"/>
    <property type="match status" value="1"/>
</dbReference>
<dbReference type="InterPro" id="IPR013083">
    <property type="entry name" value="Znf_RING/FYVE/PHD"/>
</dbReference>
<dbReference type="InterPro" id="IPR018957">
    <property type="entry name" value="Znf_C3HC4_RING-type"/>
</dbReference>
<evidence type="ECO:0000256" key="7">
    <source>
        <dbReference type="ARBA" id="ARBA00022723"/>
    </source>
</evidence>
<evidence type="ECO:0000256" key="6">
    <source>
        <dbReference type="ARBA" id="ARBA00022679"/>
    </source>
</evidence>
<proteinExistence type="inferred from homology"/>
<evidence type="ECO:0000313" key="15">
    <source>
        <dbReference type="EMBL" id="KAL3625262.1"/>
    </source>
</evidence>
<dbReference type="InterPro" id="IPR044066">
    <property type="entry name" value="TRIAD_supradom"/>
</dbReference>
<dbReference type="SUPFAM" id="SSF57850">
    <property type="entry name" value="RING/U-box"/>
    <property type="match status" value="3"/>
</dbReference>
<feature type="domain" description="RING-type" evidence="13">
    <location>
        <begin position="101"/>
        <end position="147"/>
    </location>
</feature>
<feature type="domain" description="RING-type" evidence="14">
    <location>
        <begin position="97"/>
        <end position="310"/>
    </location>
</feature>
<evidence type="ECO:0000256" key="5">
    <source>
        <dbReference type="ARBA" id="ARBA00012251"/>
    </source>
</evidence>
<comment type="function">
    <text evidence="3">Might act as an E3 ubiquitin-protein ligase, or as part of E3 complex, which accepts ubiquitin from specific E2 ubiquitin-conjugating enzymes and then transfers it to substrates.</text>
</comment>
<evidence type="ECO:0000256" key="2">
    <source>
        <dbReference type="ARBA" id="ARBA00001947"/>
    </source>
</evidence>
<evidence type="ECO:0000256" key="8">
    <source>
        <dbReference type="ARBA" id="ARBA00022737"/>
    </source>
</evidence>
<keyword evidence="16" id="KW-1185">Reference proteome</keyword>
<keyword evidence="8" id="KW-0677">Repeat</keyword>
<evidence type="ECO:0000256" key="1">
    <source>
        <dbReference type="ARBA" id="ARBA00001798"/>
    </source>
</evidence>
<evidence type="ECO:0000256" key="11">
    <source>
        <dbReference type="ARBA" id="ARBA00022833"/>
    </source>
</evidence>
<dbReference type="SMART" id="SM00647">
    <property type="entry name" value="IBR"/>
    <property type="match status" value="2"/>
</dbReference>
<comment type="cofactor">
    <cofactor evidence="2">
        <name>Zn(2+)</name>
        <dbReference type="ChEBI" id="CHEBI:29105"/>
    </cofactor>
</comment>
<evidence type="ECO:0000259" key="13">
    <source>
        <dbReference type="PROSITE" id="PS50089"/>
    </source>
</evidence>
<dbReference type="AlphaFoldDB" id="A0ABD3C936"/>
<dbReference type="Pfam" id="PF01485">
    <property type="entry name" value="IBR"/>
    <property type="match status" value="2"/>
</dbReference>
<comment type="similarity">
    <text evidence="4">Belongs to the RBR family. Ariadne subfamily.</text>
</comment>
<evidence type="ECO:0000313" key="16">
    <source>
        <dbReference type="Proteomes" id="UP001632038"/>
    </source>
</evidence>
<dbReference type="PROSITE" id="PS50089">
    <property type="entry name" value="ZF_RING_2"/>
    <property type="match status" value="1"/>
</dbReference>
<organism evidence="15 16">
    <name type="scientific">Castilleja foliolosa</name>
    <dbReference type="NCBI Taxonomy" id="1961234"/>
    <lineage>
        <taxon>Eukaryota</taxon>
        <taxon>Viridiplantae</taxon>
        <taxon>Streptophyta</taxon>
        <taxon>Embryophyta</taxon>
        <taxon>Tracheophyta</taxon>
        <taxon>Spermatophyta</taxon>
        <taxon>Magnoliopsida</taxon>
        <taxon>eudicotyledons</taxon>
        <taxon>Gunneridae</taxon>
        <taxon>Pentapetalae</taxon>
        <taxon>asterids</taxon>
        <taxon>lamiids</taxon>
        <taxon>Lamiales</taxon>
        <taxon>Orobanchaceae</taxon>
        <taxon>Pedicularideae</taxon>
        <taxon>Castillejinae</taxon>
        <taxon>Castilleja</taxon>
    </lineage>
</organism>
<gene>
    <name evidence="15" type="ORF">CASFOL_030716</name>
</gene>
<dbReference type="EC" id="2.3.2.31" evidence="5"/>
<evidence type="ECO:0000256" key="12">
    <source>
        <dbReference type="PROSITE-ProRule" id="PRU00175"/>
    </source>
</evidence>
<dbReference type="SMART" id="SM00184">
    <property type="entry name" value="RING"/>
    <property type="match status" value="1"/>
</dbReference>
<keyword evidence="6" id="KW-0808">Transferase</keyword>
<comment type="catalytic activity">
    <reaction evidence="1">
        <text>[E2 ubiquitin-conjugating enzyme]-S-ubiquitinyl-L-cysteine + [acceptor protein]-L-lysine = [E2 ubiquitin-conjugating enzyme]-L-cysteine + [acceptor protein]-N(6)-ubiquitinyl-L-lysine.</text>
        <dbReference type="EC" id="2.3.2.31"/>
    </reaction>
</comment>
<dbReference type="PROSITE" id="PS51873">
    <property type="entry name" value="TRIAD"/>
    <property type="match status" value="1"/>
</dbReference>
<keyword evidence="11" id="KW-0862">Zinc</keyword>
<dbReference type="Gene3D" id="3.30.40.10">
    <property type="entry name" value="Zinc/RING finger domain, C3HC4 (zinc finger)"/>
    <property type="match status" value="1"/>
</dbReference>